<evidence type="ECO:0000313" key="1">
    <source>
        <dbReference type="EMBL" id="KAK2097070.1"/>
    </source>
</evidence>
<reference evidence="1 2" key="1">
    <citation type="submission" date="2023-05" db="EMBL/GenBank/DDBJ databases">
        <title>B98-5 Cell Line De Novo Hybrid Assembly: An Optical Mapping Approach.</title>
        <authorList>
            <person name="Kananen K."/>
            <person name="Auerbach J.A."/>
            <person name="Kautto E."/>
            <person name="Blachly J.S."/>
        </authorList>
    </citation>
    <scope>NUCLEOTIDE SEQUENCE [LARGE SCALE GENOMIC DNA]</scope>
    <source>
        <strain evidence="1">B95-8</strain>
        <tissue evidence="1">Cell line</tissue>
    </source>
</reference>
<sequence length="205" mass="22671">MAVKREMRERLGETAMIILQVTKCEQAHLRGTSWKWPGRRWRLQGASLAFLGGPMGQQDMRHSQSTNDSGKEAAVTVPWRRRKADREDPGLPHVRGPSLDPGCISVGNDRCGESWGVLMEASQEEMESLCCRPSVGSVLGQCSCVRHAVTFLGISPPVSGGDRRCLDVHQQLLWCMHLLPPEAGLSWDTGEPQKVKQPPSHCGYC</sequence>
<comment type="caution">
    <text evidence="1">The sequence shown here is derived from an EMBL/GenBank/DDBJ whole genome shotgun (WGS) entry which is preliminary data.</text>
</comment>
<gene>
    <name evidence="1" type="ORF">P7K49_026104</name>
</gene>
<name>A0ABQ9UJ18_SAGOE</name>
<dbReference type="Proteomes" id="UP001266305">
    <property type="component" value="Unassembled WGS sequence"/>
</dbReference>
<protein>
    <submittedName>
        <fullName evidence="1">Uncharacterized protein</fullName>
    </submittedName>
</protein>
<proteinExistence type="predicted"/>
<dbReference type="EMBL" id="JASSZA010000012">
    <property type="protein sequence ID" value="KAK2097070.1"/>
    <property type="molecule type" value="Genomic_DNA"/>
</dbReference>
<evidence type="ECO:0000313" key="2">
    <source>
        <dbReference type="Proteomes" id="UP001266305"/>
    </source>
</evidence>
<accession>A0ABQ9UJ18</accession>
<keyword evidence="2" id="KW-1185">Reference proteome</keyword>
<organism evidence="1 2">
    <name type="scientific">Saguinus oedipus</name>
    <name type="common">Cotton-top tamarin</name>
    <name type="synonym">Oedipomidas oedipus</name>
    <dbReference type="NCBI Taxonomy" id="9490"/>
    <lineage>
        <taxon>Eukaryota</taxon>
        <taxon>Metazoa</taxon>
        <taxon>Chordata</taxon>
        <taxon>Craniata</taxon>
        <taxon>Vertebrata</taxon>
        <taxon>Euteleostomi</taxon>
        <taxon>Mammalia</taxon>
        <taxon>Eutheria</taxon>
        <taxon>Euarchontoglires</taxon>
        <taxon>Primates</taxon>
        <taxon>Haplorrhini</taxon>
        <taxon>Platyrrhini</taxon>
        <taxon>Cebidae</taxon>
        <taxon>Callitrichinae</taxon>
        <taxon>Saguinus</taxon>
    </lineage>
</organism>